<dbReference type="PRINTS" id="PR00834">
    <property type="entry name" value="PROTEASES2C"/>
</dbReference>
<dbReference type="PANTHER" id="PTHR43343:SF3">
    <property type="entry name" value="PROTEASE DO-LIKE 8, CHLOROPLASTIC"/>
    <property type="match status" value="1"/>
</dbReference>
<evidence type="ECO:0000259" key="6">
    <source>
        <dbReference type="PROSITE" id="PS50106"/>
    </source>
</evidence>
<dbReference type="AlphaFoldDB" id="A0A0P6WXP4"/>
<dbReference type="OrthoDB" id="9758917at2"/>
<dbReference type="PROSITE" id="PS51257">
    <property type="entry name" value="PROKAR_LIPOPROTEIN"/>
    <property type="match status" value="1"/>
</dbReference>
<dbReference type="InterPro" id="IPR043504">
    <property type="entry name" value="Peptidase_S1_PA_chymotrypsin"/>
</dbReference>
<dbReference type="InterPro" id="IPR036034">
    <property type="entry name" value="PDZ_sf"/>
</dbReference>
<proteinExistence type="inferred from homology"/>
<dbReference type="PANTHER" id="PTHR43343">
    <property type="entry name" value="PEPTIDASE S12"/>
    <property type="match status" value="1"/>
</dbReference>
<dbReference type="Pfam" id="PF13365">
    <property type="entry name" value="Trypsin_2"/>
    <property type="match status" value="1"/>
</dbReference>
<name>A0A0P6WXP4_9CHLR</name>
<evidence type="ECO:0000313" key="7">
    <source>
        <dbReference type="EMBL" id="KPL71230.1"/>
    </source>
</evidence>
<dbReference type="InterPro" id="IPR001478">
    <property type="entry name" value="PDZ"/>
</dbReference>
<reference evidence="7 8" key="1">
    <citation type="submission" date="2015-07" db="EMBL/GenBank/DDBJ databases">
        <title>Draft genome of Bellilinea caldifistulae DSM 17877.</title>
        <authorList>
            <person name="Hemp J."/>
            <person name="Ward L.M."/>
            <person name="Pace L.A."/>
            <person name="Fischer W.W."/>
        </authorList>
    </citation>
    <scope>NUCLEOTIDE SEQUENCE [LARGE SCALE GENOMIC DNA]</scope>
    <source>
        <strain evidence="7 8">GOMI-1</strain>
    </source>
</reference>
<dbReference type="RefSeq" id="WP_061914959.1">
    <property type="nucleotide sequence ID" value="NZ_DF967971.1"/>
</dbReference>
<feature type="domain" description="PDZ" evidence="6">
    <location>
        <begin position="242"/>
        <end position="330"/>
    </location>
</feature>
<comment type="caution">
    <text evidence="7">The sequence shown here is derived from an EMBL/GenBank/DDBJ whole genome shotgun (WGS) entry which is preliminary data.</text>
</comment>
<dbReference type="EMBL" id="LGHJ01000027">
    <property type="protein sequence ID" value="KPL71230.1"/>
    <property type="molecule type" value="Genomic_DNA"/>
</dbReference>
<keyword evidence="5" id="KW-0732">Signal</keyword>
<dbReference type="PATRIC" id="fig|360411.5.peg.1963"/>
<dbReference type="Pfam" id="PF17820">
    <property type="entry name" value="PDZ_6"/>
    <property type="match status" value="1"/>
</dbReference>
<dbReference type="Gene3D" id="2.40.10.10">
    <property type="entry name" value="Trypsin-like serine proteases"/>
    <property type="match status" value="2"/>
</dbReference>
<feature type="chain" id="PRO_5006132698" evidence="5">
    <location>
        <begin position="30"/>
        <end position="530"/>
    </location>
</feature>
<dbReference type="InterPro" id="IPR001940">
    <property type="entry name" value="Peptidase_S1C"/>
</dbReference>
<dbReference type="Gene3D" id="2.30.42.10">
    <property type="match status" value="1"/>
</dbReference>
<feature type="region of interest" description="Disordered" evidence="4">
    <location>
        <begin position="25"/>
        <end position="46"/>
    </location>
</feature>
<dbReference type="InterPro" id="IPR051201">
    <property type="entry name" value="Chloro_Bact_Ser_Proteases"/>
</dbReference>
<dbReference type="InterPro" id="IPR009003">
    <property type="entry name" value="Peptidase_S1_PA"/>
</dbReference>
<gene>
    <name evidence="7" type="ORF">AC812_16365</name>
</gene>
<keyword evidence="2" id="KW-0645">Protease</keyword>
<accession>A0A0P6WXP4</accession>
<feature type="signal peptide" evidence="5">
    <location>
        <begin position="1"/>
        <end position="29"/>
    </location>
</feature>
<sequence length="530" mass="56435">MRRAQYLGTFLLILSLLVACAPASQPTTAPTNPPVELPTSAPQPTPTQQVDVLSLLRSATVQIEAQGSFVDPELGSLYNVAGRGTGFIIDPSGIAVTNNHVVTGAALLKVFLAGETRPRNAKILGVSECWDLAVIDIEGDDFPFLTFYEGEITPGLEVYAAGFPLGDPEYTLTKGIVSKANADGESFWASVPAVIEHDARIRGGNSGGPLVNMQGQVVGVNYAGNDRFDQNFAIRGKDALKVIEILKAGQDYESIGINGQAVVSEDGSLSGIWVASVKSGSPAGKAGLQGGDIITLMEGLVLATDGQMTDYCNILRTRNASDVLAIEVLRFGTQEVLAGELNGKPLETKFSFAQQLEEDVSGGSGQAYGDYVLVQDDYGAIQVAIPSTWTQVDGSPWVSDGEVIGSSISAAANLDRFNNAFDEPGIFFGVSDQVAKLAGYIQLLDYYKSVFQSSCKWQIREKYEDNAFEGSYDVYKNCEGAGNLFIVLTARPKVDKTSLLVSVLFNAMTDADLKAFDQVLATFDVVGALP</sequence>
<evidence type="ECO:0000313" key="8">
    <source>
        <dbReference type="Proteomes" id="UP000050514"/>
    </source>
</evidence>
<organism evidence="7 8">
    <name type="scientific">Bellilinea caldifistulae</name>
    <dbReference type="NCBI Taxonomy" id="360411"/>
    <lineage>
        <taxon>Bacteria</taxon>
        <taxon>Bacillati</taxon>
        <taxon>Chloroflexota</taxon>
        <taxon>Anaerolineae</taxon>
        <taxon>Anaerolineales</taxon>
        <taxon>Anaerolineaceae</taxon>
        <taxon>Bellilinea</taxon>
    </lineage>
</organism>
<keyword evidence="8" id="KW-1185">Reference proteome</keyword>
<dbReference type="SUPFAM" id="SSF50156">
    <property type="entry name" value="PDZ domain-like"/>
    <property type="match status" value="1"/>
</dbReference>
<evidence type="ECO:0000256" key="2">
    <source>
        <dbReference type="ARBA" id="ARBA00022670"/>
    </source>
</evidence>
<evidence type="ECO:0000256" key="3">
    <source>
        <dbReference type="ARBA" id="ARBA00022801"/>
    </source>
</evidence>
<dbReference type="GO" id="GO:0004252">
    <property type="term" value="F:serine-type endopeptidase activity"/>
    <property type="evidence" value="ECO:0007669"/>
    <property type="project" value="InterPro"/>
</dbReference>
<dbReference type="STRING" id="360411.AC812_16365"/>
<evidence type="ECO:0000256" key="1">
    <source>
        <dbReference type="ARBA" id="ARBA00010541"/>
    </source>
</evidence>
<dbReference type="PROSITE" id="PS50106">
    <property type="entry name" value="PDZ"/>
    <property type="match status" value="1"/>
</dbReference>
<evidence type="ECO:0000256" key="5">
    <source>
        <dbReference type="SAM" id="SignalP"/>
    </source>
</evidence>
<comment type="similarity">
    <text evidence="1">Belongs to the peptidase S1C family.</text>
</comment>
<dbReference type="Proteomes" id="UP000050514">
    <property type="component" value="Unassembled WGS sequence"/>
</dbReference>
<protein>
    <submittedName>
        <fullName evidence="7">Peptidase S1</fullName>
    </submittedName>
</protein>
<dbReference type="SUPFAM" id="SSF50494">
    <property type="entry name" value="Trypsin-like serine proteases"/>
    <property type="match status" value="1"/>
</dbReference>
<feature type="compositionally biased region" description="Pro residues" evidence="4">
    <location>
        <begin position="31"/>
        <end position="45"/>
    </location>
</feature>
<keyword evidence="3" id="KW-0378">Hydrolase</keyword>
<dbReference type="GO" id="GO:0006508">
    <property type="term" value="P:proteolysis"/>
    <property type="evidence" value="ECO:0007669"/>
    <property type="project" value="UniProtKB-KW"/>
</dbReference>
<dbReference type="InterPro" id="IPR041489">
    <property type="entry name" value="PDZ_6"/>
</dbReference>
<dbReference type="SMART" id="SM00228">
    <property type="entry name" value="PDZ"/>
    <property type="match status" value="1"/>
</dbReference>
<evidence type="ECO:0000256" key="4">
    <source>
        <dbReference type="SAM" id="MobiDB-lite"/>
    </source>
</evidence>